<evidence type="ECO:0000313" key="4">
    <source>
        <dbReference type="Proteomes" id="UP000694892"/>
    </source>
</evidence>
<gene>
    <name evidence="3" type="ORF">XELAEV_18038616mg</name>
</gene>
<dbReference type="AlphaFoldDB" id="A0A974H7L8"/>
<feature type="coiled-coil region" evidence="1">
    <location>
        <begin position="187"/>
        <end position="236"/>
    </location>
</feature>
<feature type="region of interest" description="Disordered" evidence="2">
    <location>
        <begin position="146"/>
        <end position="165"/>
    </location>
</feature>
<keyword evidence="1" id="KW-0175">Coiled coil</keyword>
<evidence type="ECO:0000313" key="3">
    <source>
        <dbReference type="EMBL" id="OCT67321.1"/>
    </source>
</evidence>
<organism evidence="3 4">
    <name type="scientific">Xenopus laevis</name>
    <name type="common">African clawed frog</name>
    <dbReference type="NCBI Taxonomy" id="8355"/>
    <lineage>
        <taxon>Eukaryota</taxon>
        <taxon>Metazoa</taxon>
        <taxon>Chordata</taxon>
        <taxon>Craniata</taxon>
        <taxon>Vertebrata</taxon>
        <taxon>Euteleostomi</taxon>
        <taxon>Amphibia</taxon>
        <taxon>Batrachia</taxon>
        <taxon>Anura</taxon>
        <taxon>Pipoidea</taxon>
        <taxon>Pipidae</taxon>
        <taxon>Xenopodinae</taxon>
        <taxon>Xenopus</taxon>
        <taxon>Xenopus</taxon>
    </lineage>
</organism>
<proteinExistence type="predicted"/>
<name>A0A974H7L8_XENLA</name>
<feature type="compositionally biased region" description="Polar residues" evidence="2">
    <location>
        <begin position="1"/>
        <end position="31"/>
    </location>
</feature>
<protein>
    <submittedName>
        <fullName evidence="3">Uncharacterized protein</fullName>
    </submittedName>
</protein>
<sequence>MHQQDNVQPEEPNTQQEPKLLTAQGSDPQSHIKQKRLTKPTWKVQENYEADKEELLRNISHLCNIQGVGEQHVARELLVGDHWSKTIECMSALSQPTQERHNTENSLHELKELNELNLERDDLVIQTRAKTDVKIAHLYDFRAHLSTTSKRSTRSSKSLRSTSSTLSQQLIKAQADAEASKIQAAFAQEKAQKKAEMESEAAQKKAEMEAVAAQKKAEMKAEAAWKNAQMEVLEKQCEHTKRHDKL</sequence>
<evidence type="ECO:0000256" key="2">
    <source>
        <dbReference type="SAM" id="MobiDB-lite"/>
    </source>
</evidence>
<dbReference type="EMBL" id="CM004480">
    <property type="protein sequence ID" value="OCT67321.1"/>
    <property type="molecule type" value="Genomic_DNA"/>
</dbReference>
<dbReference type="Proteomes" id="UP000694892">
    <property type="component" value="Chromosome 8L"/>
</dbReference>
<feature type="region of interest" description="Disordered" evidence="2">
    <location>
        <begin position="1"/>
        <end position="38"/>
    </location>
</feature>
<reference evidence="4" key="1">
    <citation type="journal article" date="2016" name="Nature">
        <title>Genome evolution in the allotetraploid frog Xenopus laevis.</title>
        <authorList>
            <person name="Session A.M."/>
            <person name="Uno Y."/>
            <person name="Kwon T."/>
            <person name="Chapman J.A."/>
            <person name="Toyoda A."/>
            <person name="Takahashi S."/>
            <person name="Fukui A."/>
            <person name="Hikosaka A."/>
            <person name="Suzuki A."/>
            <person name="Kondo M."/>
            <person name="van Heeringen S.J."/>
            <person name="Quigley I."/>
            <person name="Heinz S."/>
            <person name="Ogino H."/>
            <person name="Ochi H."/>
            <person name="Hellsten U."/>
            <person name="Lyons J.B."/>
            <person name="Simakov O."/>
            <person name="Putnam N."/>
            <person name="Stites J."/>
            <person name="Kuroki Y."/>
            <person name="Tanaka T."/>
            <person name="Michiue T."/>
            <person name="Watanabe M."/>
            <person name="Bogdanovic O."/>
            <person name="Lister R."/>
            <person name="Georgiou G."/>
            <person name="Paranjpe S.S."/>
            <person name="van Kruijsbergen I."/>
            <person name="Shu S."/>
            <person name="Carlson J."/>
            <person name="Kinoshita T."/>
            <person name="Ohta Y."/>
            <person name="Mawaribuchi S."/>
            <person name="Jenkins J."/>
            <person name="Grimwood J."/>
            <person name="Schmutz J."/>
            <person name="Mitros T."/>
            <person name="Mozaffari S.V."/>
            <person name="Suzuki Y."/>
            <person name="Haramoto Y."/>
            <person name="Yamamoto T.S."/>
            <person name="Takagi C."/>
            <person name="Heald R."/>
            <person name="Miller K."/>
            <person name="Haudenschild C."/>
            <person name="Kitzman J."/>
            <person name="Nakayama T."/>
            <person name="Izutsu Y."/>
            <person name="Robert J."/>
            <person name="Fortriede J."/>
            <person name="Burns K."/>
            <person name="Lotay V."/>
            <person name="Karimi K."/>
            <person name="Yasuoka Y."/>
            <person name="Dichmann D.S."/>
            <person name="Flajnik M.F."/>
            <person name="Houston D.W."/>
            <person name="Shendure J."/>
            <person name="DuPasquier L."/>
            <person name="Vize P.D."/>
            <person name="Zorn A.M."/>
            <person name="Ito M."/>
            <person name="Marcotte E.M."/>
            <person name="Wallingford J.B."/>
            <person name="Ito Y."/>
            <person name="Asashima M."/>
            <person name="Ueno N."/>
            <person name="Matsuda Y."/>
            <person name="Veenstra G.J."/>
            <person name="Fujiyama A."/>
            <person name="Harland R.M."/>
            <person name="Taira M."/>
            <person name="Rokhsar D.S."/>
        </authorList>
    </citation>
    <scope>NUCLEOTIDE SEQUENCE [LARGE SCALE GENOMIC DNA]</scope>
    <source>
        <strain evidence="4">J</strain>
    </source>
</reference>
<accession>A0A974H7L8</accession>
<evidence type="ECO:0000256" key="1">
    <source>
        <dbReference type="SAM" id="Coils"/>
    </source>
</evidence>